<evidence type="ECO:0000313" key="12">
    <source>
        <dbReference type="Proteomes" id="UP000009183"/>
    </source>
</evidence>
<evidence type="ECO:0000256" key="8">
    <source>
        <dbReference type="ARBA" id="ARBA00024849"/>
    </source>
</evidence>
<dbReference type="FunCoup" id="F6HAX0">
    <property type="interactions" value="90"/>
</dbReference>
<dbReference type="eggNOG" id="ENOG502R98H">
    <property type="taxonomic scope" value="Eukaryota"/>
</dbReference>
<keyword evidence="7" id="KW-0413">Isomerase</keyword>
<dbReference type="PANTHER" id="PTHR31807">
    <property type="entry name" value="AUGMIN FAMILY MEMBER"/>
    <property type="match status" value="1"/>
</dbReference>
<feature type="compositionally biased region" description="Polar residues" evidence="9">
    <location>
        <begin position="238"/>
        <end position="249"/>
    </location>
</feature>
<dbReference type="InterPro" id="IPR036611">
    <property type="entry name" value="Trigger_fac_ribosome-bd_sf"/>
</dbReference>
<dbReference type="Gene3D" id="3.30.70.1050">
    <property type="entry name" value="Trigger factor ribosome-binding domain"/>
    <property type="match status" value="1"/>
</dbReference>
<dbReference type="GO" id="GO:0051225">
    <property type="term" value="P:spindle assembly"/>
    <property type="evidence" value="ECO:0000318"/>
    <property type="project" value="GO_Central"/>
</dbReference>
<evidence type="ECO:0000259" key="10">
    <source>
        <dbReference type="Pfam" id="PF05697"/>
    </source>
</evidence>
<dbReference type="PaxDb" id="29760-VIT_05s0094g00420.t01"/>
<dbReference type="InParanoid" id="F6HAX0"/>
<feature type="compositionally biased region" description="Low complexity" evidence="9">
    <location>
        <begin position="218"/>
        <end position="237"/>
    </location>
</feature>
<dbReference type="EMBL" id="FN595507">
    <property type="protein sequence ID" value="CCB49374.1"/>
    <property type="molecule type" value="Genomic_DNA"/>
</dbReference>
<dbReference type="GO" id="GO:0005880">
    <property type="term" value="C:nuclear microtubule"/>
    <property type="evidence" value="ECO:0000318"/>
    <property type="project" value="GO_Central"/>
</dbReference>
<dbReference type="GO" id="GO:0005737">
    <property type="term" value="C:cytoplasm"/>
    <property type="evidence" value="ECO:0000318"/>
    <property type="project" value="GO_Central"/>
</dbReference>
<dbReference type="ExpressionAtlas" id="F6HAX0">
    <property type="expression patterns" value="baseline and differential"/>
</dbReference>
<feature type="compositionally biased region" description="Low complexity" evidence="9">
    <location>
        <begin position="72"/>
        <end position="82"/>
    </location>
</feature>
<evidence type="ECO:0000256" key="9">
    <source>
        <dbReference type="SAM" id="MobiDB-lite"/>
    </source>
</evidence>
<dbReference type="GO" id="GO:0008017">
    <property type="term" value="F:microtubule binding"/>
    <property type="evidence" value="ECO:0000318"/>
    <property type="project" value="GO_Central"/>
</dbReference>
<feature type="region of interest" description="Disordered" evidence="9">
    <location>
        <begin position="1"/>
        <end position="102"/>
    </location>
</feature>
<organism evidence="11 12">
    <name type="scientific">Vitis vinifera</name>
    <name type="common">Grape</name>
    <dbReference type="NCBI Taxonomy" id="29760"/>
    <lineage>
        <taxon>Eukaryota</taxon>
        <taxon>Viridiplantae</taxon>
        <taxon>Streptophyta</taxon>
        <taxon>Embryophyta</taxon>
        <taxon>Tracheophyta</taxon>
        <taxon>Spermatophyta</taxon>
        <taxon>Magnoliopsida</taxon>
        <taxon>eudicotyledons</taxon>
        <taxon>Gunneridae</taxon>
        <taxon>Pentapetalae</taxon>
        <taxon>rosids</taxon>
        <taxon>Vitales</taxon>
        <taxon>Vitaceae</taxon>
        <taxon>Viteae</taxon>
        <taxon>Vitis</taxon>
    </lineage>
</organism>
<proteinExistence type="inferred from homology"/>
<dbReference type="EC" id="5.2.1.8" evidence="4"/>
<keyword evidence="12" id="KW-1185">Reference proteome</keyword>
<evidence type="ECO:0000256" key="7">
    <source>
        <dbReference type="ARBA" id="ARBA00023235"/>
    </source>
</evidence>
<dbReference type="GO" id="GO:0006457">
    <property type="term" value="P:protein folding"/>
    <property type="evidence" value="ECO:0007669"/>
    <property type="project" value="InterPro"/>
</dbReference>
<dbReference type="Pfam" id="PF05697">
    <property type="entry name" value="Trigger_N"/>
    <property type="match status" value="1"/>
</dbReference>
<sequence length="877" mass="96523">MSETMVEVNAPVHQGGPTNSSTGAVPPPPRRPRVREVSSRFMSPVVSSSSSGDLHLLNGKSPISKPTEFHSRQQQQQRSTSAQRRRQNQELEPLSCADENRPEMARSLETPFVSQCKAPLMSSQRKQRVVKLFKENGGRGEQQLPDGLRSKVCDGGKPIGRSTNGVASLRPDTPIVSSSMDRIVSSRFRLMTPNSHRSSNASAMPAASAATKLLQSSGMSLSTQTSSVGGKVDGVSSQQDTCANPSSLVDDNDDKIDQKIAQNRANEPALSDSESCSSIIQGIKPISSSSPVQNCKTRSHNELRSSMPEADMLPTMSTRLLAERNCGRGNVNGAESSKFSASPFSRSLNLTPSSSDQSLFHSIKTSEKLASVLSKPHTNSMKNGSIYLPPLPPCTKPGTDARKGRKVSGHQEDVHSLKLLHNHYLQWRFANAKAEATMQAQRRETEKALYSLGVKISDLYELVKGKRIELGLLQRTNILVTILEAQMPFLDEWSILEGDYSVSLSEAIQALVNASLQLPINGNIRADIREVNEALYSATKMMEIIISNVQMFMPKAEEMDNLVSELARVTGGERTLSEECGYLLSRTHALQVEECSLRSQLIQQQRSSSSSCREKISLAGLQLLLTKEKLQKFKGKRKKIFTEEGMACMTMAISSQSLNFNRFFVRCCHDHVISCQNTTSISFPHRQQDLCGRLLYPCNLHQGSLRFLSKPISAVGSGSKASIIDPKDNDITIKNAKIVVESQEDDEIQLRVDVAGVDTQRVFDHVLTNLARSAPPIPGFRRQKGGNSLYVPKSFLLQILGEERVTKFVIQEIITATVSDYVMKENLNVKDKKITTTPAAEELKSLFTPGNEFRFNATLELEKSESEATSSSSSEME</sequence>
<evidence type="ECO:0000256" key="1">
    <source>
        <dbReference type="ARBA" id="ARBA00000971"/>
    </source>
</evidence>
<dbReference type="AlphaFoldDB" id="F6HAX0"/>
<dbReference type="HOGENOM" id="CLU_015955_0_0_1"/>
<dbReference type="Proteomes" id="UP000009183">
    <property type="component" value="Chromosome 5"/>
</dbReference>
<keyword evidence="6" id="KW-0143">Chaperone</keyword>
<feature type="domain" description="Trigger factor ribosome-binding bacterial" evidence="10">
    <location>
        <begin position="737"/>
        <end position="861"/>
    </location>
</feature>
<dbReference type="FunFam" id="3.30.70.1050:FF:000004">
    <property type="entry name" value="Trigger factor"/>
    <property type="match status" value="1"/>
</dbReference>
<comment type="similarity">
    <text evidence="2">Belongs to the FKBP-type PPIase family. Tig subfamily.</text>
</comment>
<feature type="region of interest" description="Disordered" evidence="9">
    <location>
        <begin position="218"/>
        <end position="253"/>
    </location>
</feature>
<comment type="catalytic activity">
    <reaction evidence="1">
        <text>[protein]-peptidylproline (omega=180) = [protein]-peptidylproline (omega=0)</text>
        <dbReference type="Rhea" id="RHEA:16237"/>
        <dbReference type="Rhea" id="RHEA-COMP:10747"/>
        <dbReference type="Rhea" id="RHEA-COMP:10748"/>
        <dbReference type="ChEBI" id="CHEBI:83833"/>
        <dbReference type="ChEBI" id="CHEBI:83834"/>
        <dbReference type="EC" id="5.2.1.8"/>
    </reaction>
</comment>
<name>F6HAX0_VITVI</name>
<dbReference type="GO" id="GO:0015031">
    <property type="term" value="P:protein transport"/>
    <property type="evidence" value="ECO:0007669"/>
    <property type="project" value="InterPro"/>
</dbReference>
<gene>
    <name evidence="11" type="ordered locus">VIT_05s0094g00420</name>
</gene>
<evidence type="ECO:0000256" key="6">
    <source>
        <dbReference type="ARBA" id="ARBA00023186"/>
    </source>
</evidence>
<comment type="similarity">
    <text evidence="3">Belongs to the QWRF family.</text>
</comment>
<protein>
    <recommendedName>
        <fullName evidence="4">peptidylprolyl isomerase</fullName>
        <ecNumber evidence="4">5.2.1.8</ecNumber>
    </recommendedName>
</protein>
<dbReference type="SUPFAM" id="SSF102735">
    <property type="entry name" value="Trigger factor ribosome-binding domain"/>
    <property type="match status" value="1"/>
</dbReference>
<evidence type="ECO:0000256" key="4">
    <source>
        <dbReference type="ARBA" id="ARBA00013194"/>
    </source>
</evidence>
<feature type="compositionally biased region" description="Low complexity" evidence="9">
    <location>
        <begin position="39"/>
        <end position="51"/>
    </location>
</feature>
<dbReference type="InterPro" id="IPR007573">
    <property type="entry name" value="QWRF"/>
</dbReference>
<evidence type="ECO:0000256" key="3">
    <source>
        <dbReference type="ARBA" id="ARBA00010016"/>
    </source>
</evidence>
<dbReference type="Pfam" id="PF04484">
    <property type="entry name" value="QWRF"/>
    <property type="match status" value="1"/>
</dbReference>
<keyword evidence="5" id="KW-0697">Rotamase</keyword>
<dbReference type="GO" id="GO:0003755">
    <property type="term" value="F:peptidyl-prolyl cis-trans isomerase activity"/>
    <property type="evidence" value="ECO:0007669"/>
    <property type="project" value="UniProtKB-KW"/>
</dbReference>
<comment type="function">
    <text evidence="8">Involved in protein export. Acts as a chaperone by maintaining the newly synthesized protein in an open conformation. Functions as a peptidyl-prolyl cis-trans isomerase.</text>
</comment>
<dbReference type="STRING" id="29760.F6HAX0"/>
<dbReference type="OrthoDB" id="542108at2759"/>
<dbReference type="PANTHER" id="PTHR31807:SF6">
    <property type="entry name" value="PROTEIN ENDOSPERM DEFECTIVE 1-RELATED"/>
    <property type="match status" value="1"/>
</dbReference>
<reference evidence="12" key="1">
    <citation type="journal article" date="2007" name="Nature">
        <title>The grapevine genome sequence suggests ancestral hexaploidization in major angiosperm phyla.</title>
        <authorList>
            <consortium name="The French-Italian Public Consortium for Grapevine Genome Characterization."/>
            <person name="Jaillon O."/>
            <person name="Aury J.-M."/>
            <person name="Noel B."/>
            <person name="Policriti A."/>
            <person name="Clepet C."/>
            <person name="Casagrande A."/>
            <person name="Choisne N."/>
            <person name="Aubourg S."/>
            <person name="Vitulo N."/>
            <person name="Jubin C."/>
            <person name="Vezzi A."/>
            <person name="Legeai F."/>
            <person name="Hugueney P."/>
            <person name="Dasilva C."/>
            <person name="Horner D."/>
            <person name="Mica E."/>
            <person name="Jublot D."/>
            <person name="Poulain J."/>
            <person name="Bruyere C."/>
            <person name="Billault A."/>
            <person name="Segurens B."/>
            <person name="Gouyvenoux M."/>
            <person name="Ugarte E."/>
            <person name="Cattonaro F."/>
            <person name="Anthouard V."/>
            <person name="Vico V."/>
            <person name="Del Fabbro C."/>
            <person name="Alaux M."/>
            <person name="Di Gaspero G."/>
            <person name="Dumas V."/>
            <person name="Felice N."/>
            <person name="Paillard S."/>
            <person name="Juman I."/>
            <person name="Moroldo M."/>
            <person name="Scalabrin S."/>
            <person name="Canaguier A."/>
            <person name="Le Clainche I."/>
            <person name="Malacrida G."/>
            <person name="Durand E."/>
            <person name="Pesole G."/>
            <person name="Laucou V."/>
            <person name="Chatelet P."/>
            <person name="Merdinoglu D."/>
            <person name="Delledonne M."/>
            <person name="Pezzotti M."/>
            <person name="Lecharny A."/>
            <person name="Scarpelli C."/>
            <person name="Artiguenave F."/>
            <person name="Pe M.E."/>
            <person name="Valle G."/>
            <person name="Morgante M."/>
            <person name="Caboche M."/>
            <person name="Adam-Blondon A.-F."/>
            <person name="Weissenbach J."/>
            <person name="Quetier F."/>
            <person name="Wincker P."/>
        </authorList>
    </citation>
    <scope>NUCLEOTIDE SEQUENCE [LARGE SCALE GENOMIC DNA]</scope>
    <source>
        <strain evidence="12">cv. Pinot noir / PN40024</strain>
    </source>
</reference>
<evidence type="ECO:0000313" key="11">
    <source>
        <dbReference type="EMBL" id="CCB49374.1"/>
    </source>
</evidence>
<accession>F6HAX0</accession>
<evidence type="ECO:0000256" key="5">
    <source>
        <dbReference type="ARBA" id="ARBA00023110"/>
    </source>
</evidence>
<dbReference type="InterPro" id="IPR008881">
    <property type="entry name" value="Trigger_fac_ribosome-bd_bac"/>
</dbReference>
<evidence type="ECO:0000256" key="2">
    <source>
        <dbReference type="ARBA" id="ARBA00005464"/>
    </source>
</evidence>